<feature type="domain" description="Glycerol-3-phosphate dehydrogenase NAD-dependent N-terminal" evidence="2">
    <location>
        <begin position="2"/>
        <end position="104"/>
    </location>
</feature>
<dbReference type="InterPro" id="IPR003421">
    <property type="entry name" value="Opine_DH"/>
</dbReference>
<name>A0A495JZR1_WILMA</name>
<dbReference type="InterPro" id="IPR008927">
    <property type="entry name" value="6-PGluconate_DH-like_C_sf"/>
</dbReference>
<evidence type="ECO:0000313" key="4">
    <source>
        <dbReference type="EMBL" id="RKR93732.1"/>
    </source>
</evidence>
<dbReference type="InterPro" id="IPR036291">
    <property type="entry name" value="NAD(P)-bd_dom_sf"/>
</dbReference>
<evidence type="ECO:0000259" key="2">
    <source>
        <dbReference type="Pfam" id="PF01210"/>
    </source>
</evidence>
<dbReference type="Pfam" id="PF01210">
    <property type="entry name" value="NAD_Gly3P_dh_N"/>
    <property type="match status" value="1"/>
</dbReference>
<proteinExistence type="predicted"/>
<dbReference type="Gene3D" id="3.40.50.720">
    <property type="entry name" value="NAD(P)-binding Rossmann-like Domain"/>
    <property type="match status" value="1"/>
</dbReference>
<sequence>MKVCVIGGGHGAYAAAAELTENDHHVTWWRREPSAFDALTSVGHLDIKDHRGERRIPVDGGGISVTSDLRDAVAAADVIVIPIPAFAHDDLATTLAPHLQDGQVVYLPPGSFGSFIFARALHDSGNPADVAFAETGTLPYLARKYGESRVVVSGYATRLPTGVFPARHTDRALATLTEVYPSVERVEDALSGALMNAGPIIHPPLILMNAGPLEHFPAWDIHNEGTQDSIRRVTSALDAERIAVRRALGYAAPHFPLADHYSADGDEWMYGNSAHEKLTDSGDWREKIDLHTHRYMTEDVEIGLALLSSVGHWASVPTPVADGLLALAGAITGRATGTGGRTLEALGLSDLDRDSMSDFLRNGFSR</sequence>
<dbReference type="EMBL" id="RBKV01000001">
    <property type="protein sequence ID" value="RKR93732.1"/>
    <property type="molecule type" value="Genomic_DNA"/>
</dbReference>
<dbReference type="PANTHER" id="PTHR38015">
    <property type="entry name" value="BLR6086 PROTEIN"/>
    <property type="match status" value="1"/>
</dbReference>
<dbReference type="GO" id="GO:0046168">
    <property type="term" value="P:glycerol-3-phosphate catabolic process"/>
    <property type="evidence" value="ECO:0007669"/>
    <property type="project" value="InterPro"/>
</dbReference>
<dbReference type="RefSeq" id="WP_062796799.1">
    <property type="nucleotide sequence ID" value="NZ_CBCRXS010000001.1"/>
</dbReference>
<keyword evidence="1" id="KW-0560">Oxidoreductase</keyword>
<dbReference type="GO" id="GO:0016616">
    <property type="term" value="F:oxidoreductase activity, acting on the CH-OH group of donors, NAD or NADP as acceptor"/>
    <property type="evidence" value="ECO:0007669"/>
    <property type="project" value="InterPro"/>
</dbReference>
<evidence type="ECO:0000256" key="1">
    <source>
        <dbReference type="ARBA" id="ARBA00023002"/>
    </source>
</evidence>
<dbReference type="InterPro" id="IPR011128">
    <property type="entry name" value="G3P_DH_NAD-dep_N"/>
</dbReference>
<dbReference type="InterPro" id="IPR013328">
    <property type="entry name" value="6PGD_dom2"/>
</dbReference>
<comment type="caution">
    <text evidence="4">The sequence shown here is derived from an EMBL/GenBank/DDBJ whole genome shotgun (WGS) entry which is preliminary data.</text>
</comment>
<dbReference type="SUPFAM" id="SSF51735">
    <property type="entry name" value="NAD(P)-binding Rossmann-fold domains"/>
    <property type="match status" value="1"/>
</dbReference>
<organism evidence="4 5">
    <name type="scientific">Williamsia marianensis</name>
    <dbReference type="NCBI Taxonomy" id="85044"/>
    <lineage>
        <taxon>Bacteria</taxon>
        <taxon>Bacillati</taxon>
        <taxon>Actinomycetota</taxon>
        <taxon>Actinomycetes</taxon>
        <taxon>Mycobacteriales</taxon>
        <taxon>Nocardiaceae</taxon>
        <taxon>Williamsia</taxon>
    </lineage>
</organism>
<dbReference type="Pfam" id="PF02317">
    <property type="entry name" value="Octopine_DH"/>
    <property type="match status" value="1"/>
</dbReference>
<feature type="domain" description="Opine dehydrogenase" evidence="3">
    <location>
        <begin position="186"/>
        <end position="331"/>
    </location>
</feature>
<dbReference type="Gene3D" id="1.10.1040.10">
    <property type="entry name" value="N-(1-d-carboxylethyl)-l-norvaline Dehydrogenase, domain 2"/>
    <property type="match status" value="1"/>
</dbReference>
<gene>
    <name evidence="4" type="ORF">DFJ75_0518</name>
</gene>
<dbReference type="InterPro" id="IPR051729">
    <property type="entry name" value="Opine/Lysopine_DH"/>
</dbReference>
<dbReference type="Proteomes" id="UP000274762">
    <property type="component" value="Unassembled WGS sequence"/>
</dbReference>
<dbReference type="PANTHER" id="PTHR38015:SF1">
    <property type="entry name" value="OPINE DEHYDROGENASE DOMAIN-CONTAINING PROTEIN"/>
    <property type="match status" value="1"/>
</dbReference>
<dbReference type="GO" id="GO:0051287">
    <property type="term" value="F:NAD binding"/>
    <property type="evidence" value="ECO:0007669"/>
    <property type="project" value="InterPro"/>
</dbReference>
<evidence type="ECO:0000313" key="5">
    <source>
        <dbReference type="Proteomes" id="UP000274762"/>
    </source>
</evidence>
<dbReference type="OrthoDB" id="1073746at2"/>
<reference evidence="4 5" key="1">
    <citation type="submission" date="2018-10" db="EMBL/GenBank/DDBJ databases">
        <title>Sequencing the genomes of 1000 actinobacteria strains.</title>
        <authorList>
            <person name="Klenk H.-P."/>
        </authorList>
    </citation>
    <scope>NUCLEOTIDE SEQUENCE [LARGE SCALE GENOMIC DNA]</scope>
    <source>
        <strain evidence="4 5">DSM 44343</strain>
    </source>
</reference>
<accession>A0A495JZR1</accession>
<dbReference type="AlphaFoldDB" id="A0A495JZR1"/>
<evidence type="ECO:0000259" key="3">
    <source>
        <dbReference type="Pfam" id="PF02317"/>
    </source>
</evidence>
<dbReference type="SUPFAM" id="SSF48179">
    <property type="entry name" value="6-phosphogluconate dehydrogenase C-terminal domain-like"/>
    <property type="match status" value="1"/>
</dbReference>
<protein>
    <submittedName>
        <fullName evidence="4">Opine dehydrogenase</fullName>
    </submittedName>
</protein>